<dbReference type="Pfam" id="PF21302">
    <property type="entry name" value="Zn_ribbon_RlmA"/>
    <property type="match status" value="1"/>
</dbReference>
<protein>
    <submittedName>
        <fullName evidence="3">SAM-dependent methyltransferase</fullName>
    </submittedName>
</protein>
<dbReference type="InterPro" id="IPR029063">
    <property type="entry name" value="SAM-dependent_MTases_sf"/>
</dbReference>
<proteinExistence type="predicted"/>
<evidence type="ECO:0000256" key="1">
    <source>
        <dbReference type="SAM" id="MobiDB-lite"/>
    </source>
</evidence>
<dbReference type="InterPro" id="IPR048647">
    <property type="entry name" value="RlmA_N"/>
</dbReference>
<dbReference type="OrthoDB" id="108476at2"/>
<reference evidence="3 4" key="1">
    <citation type="journal article" date="2017" name="BMC Genomics">
        <title>Comparative genomic and phylogenomic analyses of the Bifidobacteriaceae family.</title>
        <authorList>
            <person name="Lugli G.A."/>
            <person name="Milani C."/>
            <person name="Turroni F."/>
            <person name="Duranti S."/>
            <person name="Mancabelli L."/>
            <person name="Mangifesta M."/>
            <person name="Ferrario C."/>
            <person name="Modesto M."/>
            <person name="Mattarelli P."/>
            <person name="Jiri K."/>
            <person name="van Sinderen D."/>
            <person name="Ventura M."/>
        </authorList>
    </citation>
    <scope>NUCLEOTIDE SEQUENCE [LARGE SCALE GENOMIC DNA]</scope>
    <source>
        <strain evidence="3 4">LMG 21773</strain>
    </source>
</reference>
<keyword evidence="3" id="KW-0808">Transferase</keyword>
<dbReference type="EMBL" id="MWWU01000002">
    <property type="protein sequence ID" value="OZG56100.1"/>
    <property type="molecule type" value="Genomic_DNA"/>
</dbReference>
<keyword evidence="3" id="KW-0489">Methyltransferase</keyword>
<dbReference type="Gene3D" id="3.40.50.150">
    <property type="entry name" value="Vaccinia Virus protein VP39"/>
    <property type="match status" value="1"/>
</dbReference>
<sequence length="342" mass="36713">MRQAIAKFAHAPLECPVCHEALALDGAFLRCENHHSFSINRHGYVDLRRNARNSSHYTADFFSNRALRTRLGLYHDIEQAITKALNTCIRGIQQGSGESPEQITILDVGCGDGTVTKTVTAGLAEPSAEPVTNSANALEGSSATASDDNSDTHISAREANSAQQQVTVIGCDISADAIKEAARGGGPSLWVVGDGAHLPVRANTVNVILNVFAPAQYEDFSRVAPGGWLIKVIPAPEHMKQLRTALGLAPAGTSDALELLKNDPRMELISSIRVTQTSPLASPEERESVALMSPVSFGRLAADPEQWQSQTRELIDQMPEITTDCWVTVSKIAHAVASKSEE</sequence>
<organism evidence="3 4">
    <name type="scientific">Aeriscardovia aeriphila</name>
    <dbReference type="NCBI Taxonomy" id="218139"/>
    <lineage>
        <taxon>Bacteria</taxon>
        <taxon>Bacillati</taxon>
        <taxon>Actinomycetota</taxon>
        <taxon>Actinomycetes</taxon>
        <taxon>Bifidobacteriales</taxon>
        <taxon>Bifidobacteriaceae</taxon>
        <taxon>Aeriscardovia</taxon>
    </lineage>
</organism>
<feature type="domain" description="23S rRNA (guanine(745)-N(1))-methyltransferase N-terminal" evidence="2">
    <location>
        <begin position="14"/>
        <end position="47"/>
    </location>
</feature>
<dbReference type="RefSeq" id="WP_094689665.1">
    <property type="nucleotide sequence ID" value="NZ_JACBYZ010000001.1"/>
</dbReference>
<feature type="region of interest" description="Disordered" evidence="1">
    <location>
        <begin position="125"/>
        <end position="153"/>
    </location>
</feature>
<gene>
    <name evidence="3" type="ORF">AEAE_0588</name>
</gene>
<dbReference type="AlphaFoldDB" id="A0A261FAC0"/>
<dbReference type="GO" id="GO:0032259">
    <property type="term" value="P:methylation"/>
    <property type="evidence" value="ECO:0007669"/>
    <property type="project" value="UniProtKB-KW"/>
</dbReference>
<dbReference type="Proteomes" id="UP000228976">
    <property type="component" value="Unassembled WGS sequence"/>
</dbReference>
<accession>A0A261FAC0</accession>
<evidence type="ECO:0000259" key="2">
    <source>
        <dbReference type="Pfam" id="PF21302"/>
    </source>
</evidence>
<keyword evidence="4" id="KW-1185">Reference proteome</keyword>
<dbReference type="GO" id="GO:0008168">
    <property type="term" value="F:methyltransferase activity"/>
    <property type="evidence" value="ECO:0007669"/>
    <property type="project" value="UniProtKB-KW"/>
</dbReference>
<evidence type="ECO:0000313" key="3">
    <source>
        <dbReference type="EMBL" id="OZG56100.1"/>
    </source>
</evidence>
<comment type="caution">
    <text evidence="3">The sequence shown here is derived from an EMBL/GenBank/DDBJ whole genome shotgun (WGS) entry which is preliminary data.</text>
</comment>
<name>A0A261FAC0_9BIFI</name>
<dbReference type="SUPFAM" id="SSF53335">
    <property type="entry name" value="S-adenosyl-L-methionine-dependent methyltransferases"/>
    <property type="match status" value="1"/>
</dbReference>
<evidence type="ECO:0000313" key="4">
    <source>
        <dbReference type="Proteomes" id="UP000228976"/>
    </source>
</evidence>